<organism evidence="3 4">
    <name type="scientific">Anopheles maculatus</name>
    <dbReference type="NCBI Taxonomy" id="74869"/>
    <lineage>
        <taxon>Eukaryota</taxon>
        <taxon>Metazoa</taxon>
        <taxon>Ecdysozoa</taxon>
        <taxon>Arthropoda</taxon>
        <taxon>Hexapoda</taxon>
        <taxon>Insecta</taxon>
        <taxon>Pterygota</taxon>
        <taxon>Neoptera</taxon>
        <taxon>Endopterygota</taxon>
        <taxon>Diptera</taxon>
        <taxon>Nematocera</taxon>
        <taxon>Culicoidea</taxon>
        <taxon>Culicidae</taxon>
        <taxon>Anophelinae</taxon>
        <taxon>Anopheles</taxon>
        <taxon>Anopheles maculatus group</taxon>
    </lineage>
</organism>
<dbReference type="Proteomes" id="UP000075901">
    <property type="component" value="Unassembled WGS sequence"/>
</dbReference>
<protein>
    <submittedName>
        <fullName evidence="3">GD_N domain-containing protein</fullName>
    </submittedName>
</protein>
<reference evidence="3" key="2">
    <citation type="submission" date="2020-05" db="UniProtKB">
        <authorList>
            <consortium name="EnsemblMetazoa"/>
        </authorList>
    </citation>
    <scope>IDENTIFICATION</scope>
    <source>
        <strain evidence="3">maculatus3</strain>
    </source>
</reference>
<dbReference type="Pfam" id="PF16030">
    <property type="entry name" value="GD_N"/>
    <property type="match status" value="1"/>
</dbReference>
<evidence type="ECO:0000313" key="4">
    <source>
        <dbReference type="Proteomes" id="UP000075901"/>
    </source>
</evidence>
<keyword evidence="1" id="KW-0732">Signal</keyword>
<feature type="signal peptide" evidence="1">
    <location>
        <begin position="1"/>
        <end position="41"/>
    </location>
</feature>
<name>A0A182SIV2_9DIPT</name>
<keyword evidence="4" id="KW-1185">Reference proteome</keyword>
<proteinExistence type="predicted"/>
<feature type="chain" id="PRO_5008135853" evidence="1">
    <location>
        <begin position="42"/>
        <end position="144"/>
    </location>
</feature>
<evidence type="ECO:0000259" key="2">
    <source>
        <dbReference type="Pfam" id="PF16030"/>
    </source>
</evidence>
<sequence>MLTVRINAKRATRYPACSLLLRTCVCLLVLLGPVAHSPVEGQYLRSPCPNVFSYRLDPGSNQVFGYVQLQGLRIGQLVKLNVDLSIGIAVPQVSHTVPEKPKPEMLPLPRTCRSRQFREICDLFATEAPPAANVLRQELVVGYT</sequence>
<dbReference type="InterPro" id="IPR031986">
    <property type="entry name" value="GD_N"/>
</dbReference>
<evidence type="ECO:0000313" key="3">
    <source>
        <dbReference type="EnsemblMetazoa" id="AMAM007652-PA"/>
    </source>
</evidence>
<evidence type="ECO:0000256" key="1">
    <source>
        <dbReference type="SAM" id="SignalP"/>
    </source>
</evidence>
<dbReference type="EnsemblMetazoa" id="AMAM007652-RA">
    <property type="protein sequence ID" value="AMAM007652-PA"/>
    <property type="gene ID" value="AMAM007652"/>
</dbReference>
<accession>A0A182SIV2</accession>
<dbReference type="AlphaFoldDB" id="A0A182SIV2"/>
<dbReference type="VEuPathDB" id="VectorBase:AMAM007652"/>
<feature type="domain" description="Serine protease gd N-terminal" evidence="2">
    <location>
        <begin position="46"/>
        <end position="90"/>
    </location>
</feature>
<reference evidence="4" key="1">
    <citation type="submission" date="2013-09" db="EMBL/GenBank/DDBJ databases">
        <title>The Genome Sequence of Anopheles maculatus species B.</title>
        <authorList>
            <consortium name="The Broad Institute Genomics Platform"/>
            <person name="Neafsey D.E."/>
            <person name="Besansky N."/>
            <person name="Howell P."/>
            <person name="Walton C."/>
            <person name="Young S.K."/>
            <person name="Zeng Q."/>
            <person name="Gargeya S."/>
            <person name="Fitzgerald M."/>
            <person name="Haas B."/>
            <person name="Abouelleil A."/>
            <person name="Allen A.W."/>
            <person name="Alvarado L."/>
            <person name="Arachchi H.M."/>
            <person name="Berlin A.M."/>
            <person name="Chapman S.B."/>
            <person name="Gainer-Dewar J."/>
            <person name="Goldberg J."/>
            <person name="Griggs A."/>
            <person name="Gujja S."/>
            <person name="Hansen M."/>
            <person name="Howarth C."/>
            <person name="Imamovic A."/>
            <person name="Ireland A."/>
            <person name="Larimer J."/>
            <person name="McCowan C."/>
            <person name="Murphy C."/>
            <person name="Pearson M."/>
            <person name="Poon T.W."/>
            <person name="Priest M."/>
            <person name="Roberts A."/>
            <person name="Saif S."/>
            <person name="Shea T."/>
            <person name="Sisk P."/>
            <person name="Sykes S."/>
            <person name="Wortman J."/>
            <person name="Nusbaum C."/>
            <person name="Birren B."/>
        </authorList>
    </citation>
    <scope>NUCLEOTIDE SEQUENCE [LARGE SCALE GENOMIC DNA]</scope>
    <source>
        <strain evidence="4">maculatus3</strain>
    </source>
</reference>